<feature type="transmembrane region" description="Helical" evidence="2">
    <location>
        <begin position="30"/>
        <end position="62"/>
    </location>
</feature>
<proteinExistence type="predicted"/>
<dbReference type="Proteomes" id="UP000799767">
    <property type="component" value="Unassembled WGS sequence"/>
</dbReference>
<dbReference type="AlphaFoldDB" id="A0A6A6PIB7"/>
<sequence length="163" mass="18176">MMTSSNLCWAVVTWPVNTLTASLNVVAEILFIACVGVPLLLLSTITIPLALMISLFAGLYILRQSVVATIYNLYDDFWPSHKDEPAAGLRARPYPPTELRSEQASSGARLTRPLELEDCLVERAEPRGLRRRRRSRASGGWSSETSRASFPELVRRPPFTFPS</sequence>
<organism evidence="3 4">
    <name type="scientific">Neohortaea acidophila</name>
    <dbReference type="NCBI Taxonomy" id="245834"/>
    <lineage>
        <taxon>Eukaryota</taxon>
        <taxon>Fungi</taxon>
        <taxon>Dikarya</taxon>
        <taxon>Ascomycota</taxon>
        <taxon>Pezizomycotina</taxon>
        <taxon>Dothideomycetes</taxon>
        <taxon>Dothideomycetidae</taxon>
        <taxon>Mycosphaerellales</taxon>
        <taxon>Teratosphaeriaceae</taxon>
        <taxon>Neohortaea</taxon>
    </lineage>
</organism>
<evidence type="ECO:0000256" key="1">
    <source>
        <dbReference type="SAM" id="MobiDB-lite"/>
    </source>
</evidence>
<evidence type="ECO:0000313" key="4">
    <source>
        <dbReference type="Proteomes" id="UP000799767"/>
    </source>
</evidence>
<reference evidence="3" key="1">
    <citation type="journal article" date="2020" name="Stud. Mycol.">
        <title>101 Dothideomycetes genomes: a test case for predicting lifestyles and emergence of pathogens.</title>
        <authorList>
            <person name="Haridas S."/>
            <person name="Albert R."/>
            <person name="Binder M."/>
            <person name="Bloem J."/>
            <person name="Labutti K."/>
            <person name="Salamov A."/>
            <person name="Andreopoulos B."/>
            <person name="Baker S."/>
            <person name="Barry K."/>
            <person name="Bills G."/>
            <person name="Bluhm B."/>
            <person name="Cannon C."/>
            <person name="Castanera R."/>
            <person name="Culley D."/>
            <person name="Daum C."/>
            <person name="Ezra D."/>
            <person name="Gonzalez J."/>
            <person name="Henrissat B."/>
            <person name="Kuo A."/>
            <person name="Liang C."/>
            <person name="Lipzen A."/>
            <person name="Lutzoni F."/>
            <person name="Magnuson J."/>
            <person name="Mondo S."/>
            <person name="Nolan M."/>
            <person name="Ohm R."/>
            <person name="Pangilinan J."/>
            <person name="Park H.-J."/>
            <person name="Ramirez L."/>
            <person name="Alfaro M."/>
            <person name="Sun H."/>
            <person name="Tritt A."/>
            <person name="Yoshinaga Y."/>
            <person name="Zwiers L.-H."/>
            <person name="Turgeon B."/>
            <person name="Goodwin S."/>
            <person name="Spatafora J."/>
            <person name="Crous P."/>
            <person name="Grigoriev I."/>
        </authorList>
    </citation>
    <scope>NUCLEOTIDE SEQUENCE</scope>
    <source>
        <strain evidence="3">CBS 113389</strain>
    </source>
</reference>
<keyword evidence="2" id="KW-0472">Membrane</keyword>
<accession>A0A6A6PIB7</accession>
<feature type="region of interest" description="Disordered" evidence="1">
    <location>
        <begin position="128"/>
        <end position="149"/>
    </location>
</feature>
<dbReference type="EMBL" id="MU001641">
    <property type="protein sequence ID" value="KAF2479536.1"/>
    <property type="molecule type" value="Genomic_DNA"/>
</dbReference>
<gene>
    <name evidence="3" type="ORF">BDY17DRAFT_41012</name>
</gene>
<keyword evidence="2" id="KW-0812">Transmembrane</keyword>
<dbReference type="GeneID" id="54479358"/>
<keyword evidence="2" id="KW-1133">Transmembrane helix</keyword>
<evidence type="ECO:0000256" key="2">
    <source>
        <dbReference type="SAM" id="Phobius"/>
    </source>
</evidence>
<feature type="region of interest" description="Disordered" evidence="1">
    <location>
        <begin position="88"/>
        <end position="109"/>
    </location>
</feature>
<dbReference type="RefSeq" id="XP_033586106.1">
    <property type="nucleotide sequence ID" value="XM_033738356.1"/>
</dbReference>
<evidence type="ECO:0000313" key="3">
    <source>
        <dbReference type="EMBL" id="KAF2479536.1"/>
    </source>
</evidence>
<protein>
    <submittedName>
        <fullName evidence="3">Uncharacterized protein</fullName>
    </submittedName>
</protein>
<name>A0A6A6PIB7_9PEZI</name>
<keyword evidence="4" id="KW-1185">Reference proteome</keyword>